<gene>
    <name evidence="11" type="ORF">FFLO_01038</name>
</gene>
<reference evidence="11" key="1">
    <citation type="submission" date="2020-04" db="EMBL/GenBank/DDBJ databases">
        <title>Analysis of mating type loci in Filobasidium floriforme.</title>
        <authorList>
            <person name="Nowrousian M."/>
        </authorList>
    </citation>
    <scope>NUCLEOTIDE SEQUENCE</scope>
    <source>
        <strain evidence="11">CBS 6242</strain>
    </source>
</reference>
<feature type="transmembrane region" description="Helical" evidence="9">
    <location>
        <begin position="207"/>
        <end position="229"/>
    </location>
</feature>
<comment type="caution">
    <text evidence="11">The sequence shown here is derived from an EMBL/GenBank/DDBJ whole genome shotgun (WGS) entry which is preliminary data.</text>
</comment>
<protein>
    <recommendedName>
        <fullName evidence="10">Major facilitator superfamily (MFS) profile domain-containing protein</fullName>
    </recommendedName>
</protein>
<keyword evidence="6 9" id="KW-0472">Membrane</keyword>
<dbReference type="InterPro" id="IPR020846">
    <property type="entry name" value="MFS_dom"/>
</dbReference>
<feature type="transmembrane region" description="Helical" evidence="9">
    <location>
        <begin position="492"/>
        <end position="512"/>
    </location>
</feature>
<comment type="similarity">
    <text evidence="2">Belongs to the major facilitator superfamily. Sugar transporter (TC 2.A.1.1) family.</text>
</comment>
<dbReference type="GO" id="GO:0005351">
    <property type="term" value="F:carbohydrate:proton symporter activity"/>
    <property type="evidence" value="ECO:0007669"/>
    <property type="project" value="TreeGrafter"/>
</dbReference>
<feature type="region of interest" description="Disordered" evidence="8">
    <location>
        <begin position="625"/>
        <end position="646"/>
    </location>
</feature>
<dbReference type="InterPro" id="IPR003663">
    <property type="entry name" value="Sugar/inositol_transpt"/>
</dbReference>
<feature type="transmembrane region" description="Helical" evidence="9">
    <location>
        <begin position="460"/>
        <end position="480"/>
    </location>
</feature>
<dbReference type="PANTHER" id="PTHR48022:SF14">
    <property type="entry name" value="MAJOR FACILITATOR SUPERFAMILY (MFS) PROFILE DOMAIN-CONTAINING PROTEIN-RELATED"/>
    <property type="match status" value="1"/>
</dbReference>
<evidence type="ECO:0000259" key="10">
    <source>
        <dbReference type="PROSITE" id="PS50850"/>
    </source>
</evidence>
<comment type="catalytic activity">
    <reaction evidence="7">
        <text>myo-inositol(out) + H(+)(out) = myo-inositol(in) + H(+)(in)</text>
        <dbReference type="Rhea" id="RHEA:60364"/>
        <dbReference type="ChEBI" id="CHEBI:15378"/>
        <dbReference type="ChEBI" id="CHEBI:17268"/>
    </reaction>
</comment>
<evidence type="ECO:0000256" key="2">
    <source>
        <dbReference type="ARBA" id="ARBA00010992"/>
    </source>
</evidence>
<dbReference type="PROSITE" id="PS00217">
    <property type="entry name" value="SUGAR_TRANSPORT_2"/>
    <property type="match status" value="1"/>
</dbReference>
<feature type="transmembrane region" description="Helical" evidence="9">
    <location>
        <begin position="155"/>
        <end position="175"/>
    </location>
</feature>
<evidence type="ECO:0000256" key="4">
    <source>
        <dbReference type="ARBA" id="ARBA00022692"/>
    </source>
</evidence>
<feature type="transmembrane region" description="Helical" evidence="9">
    <location>
        <begin position="103"/>
        <end position="135"/>
    </location>
</feature>
<feature type="transmembrane region" description="Helical" evidence="9">
    <location>
        <begin position="396"/>
        <end position="416"/>
    </location>
</feature>
<dbReference type="Gene3D" id="1.20.1250.20">
    <property type="entry name" value="MFS general substrate transporter like domains"/>
    <property type="match status" value="1"/>
</dbReference>
<dbReference type="AlphaFoldDB" id="A0A8K0NV94"/>
<comment type="subcellular location">
    <subcellularLocation>
        <location evidence="1">Membrane</location>
        <topology evidence="1">Multi-pass membrane protein</topology>
    </subcellularLocation>
</comment>
<keyword evidence="12" id="KW-1185">Reference proteome</keyword>
<evidence type="ECO:0000313" key="12">
    <source>
        <dbReference type="Proteomes" id="UP000812966"/>
    </source>
</evidence>
<evidence type="ECO:0000256" key="8">
    <source>
        <dbReference type="SAM" id="MobiDB-lite"/>
    </source>
</evidence>
<evidence type="ECO:0000256" key="1">
    <source>
        <dbReference type="ARBA" id="ARBA00004141"/>
    </source>
</evidence>
<dbReference type="Pfam" id="PF00083">
    <property type="entry name" value="Sugar_tr"/>
    <property type="match status" value="1"/>
</dbReference>
<dbReference type="PANTHER" id="PTHR48022">
    <property type="entry name" value="PLASTIDIC GLUCOSE TRANSPORTER 4"/>
    <property type="match status" value="1"/>
</dbReference>
<dbReference type="PRINTS" id="PR00171">
    <property type="entry name" value="SUGRTRNSPORT"/>
</dbReference>
<feature type="domain" description="Major facilitator superfamily (MFS) profile" evidence="10">
    <location>
        <begin position="107"/>
        <end position="585"/>
    </location>
</feature>
<feature type="compositionally biased region" description="Basic and acidic residues" evidence="8">
    <location>
        <begin position="38"/>
        <end position="58"/>
    </location>
</feature>
<evidence type="ECO:0000256" key="3">
    <source>
        <dbReference type="ARBA" id="ARBA00022448"/>
    </source>
</evidence>
<keyword evidence="3" id="KW-0813">Transport</keyword>
<name>A0A8K0NV94_9TREE</name>
<dbReference type="InterPro" id="IPR036259">
    <property type="entry name" value="MFS_trans_sf"/>
</dbReference>
<dbReference type="EMBL" id="JABELV010000012">
    <property type="protein sequence ID" value="KAG7571074.1"/>
    <property type="molecule type" value="Genomic_DNA"/>
</dbReference>
<feature type="transmembrane region" description="Helical" evidence="9">
    <location>
        <begin position="241"/>
        <end position="260"/>
    </location>
</feature>
<dbReference type="PROSITE" id="PS50850">
    <property type="entry name" value="MFS"/>
    <property type="match status" value="1"/>
</dbReference>
<dbReference type="InterPro" id="IPR005829">
    <property type="entry name" value="Sugar_transporter_CS"/>
</dbReference>
<dbReference type="GO" id="GO:0016020">
    <property type="term" value="C:membrane"/>
    <property type="evidence" value="ECO:0007669"/>
    <property type="project" value="UniProtKB-SubCell"/>
</dbReference>
<feature type="transmembrane region" description="Helical" evidence="9">
    <location>
        <begin position="436"/>
        <end position="453"/>
    </location>
</feature>
<proteinExistence type="inferred from homology"/>
<accession>A0A8K0NV94</accession>
<evidence type="ECO:0000256" key="9">
    <source>
        <dbReference type="SAM" id="Phobius"/>
    </source>
</evidence>
<sequence length="646" mass="72407">MDALKGWFSPSRKPQTGYLPLSQNREDDEHSNSGLFRSTDDQRFTSDDPKPHQRDRNSEDDLLPLEFFGIELHPDTYGLLEDDQSLSEAFGGNGLKDVFSSRIVVICAISACLGGLLFGFDQGLLSIVLVMPQFLRVSPEVDPVTSPRAEFNKGLMTATLELGAFLGAILSGYISDKHSRRLSIAFGLCWFITGSTLQTLSQGYPSLVWGRGLGGVGIGVLSSTAPIYVAEISPPNIRGTLLVVEQFMIVFGIVVMYYITYYTRHITGEWSYRLPFLIQILPALLLASLLYFLPYSPRWLASQKGRDLDCLQVLVRLRKLPPSDPRVQAEWISIRTEAIHSRRAFAQRHPELSKLKPKLEGGKEGTELGWGLFADLKREWAGWVEMFGPEVIKRTHVGMGIMFFQQFVGINALIYYSPTLFETLGLDYERRLSLSGIMNVVQLVAVMIALVYIERFGRKTWLFIGSIGMTLSHVVVAGMIGRYSDHWSSHPIQAWIGVGAIFTFVFTFGLSFGPMGWLIPAEVHGSSFRSKGVALATCTNWMSNFIVGLITPPLVQKTGYGAFLFFAAFGFSSGLWVWIFVPETKGKSLEQMDEVFKSPTGRLDELAKREIREWLIRSDRRTLNTDSDFEMGNEDGMEDELERIDG</sequence>
<evidence type="ECO:0000256" key="5">
    <source>
        <dbReference type="ARBA" id="ARBA00022989"/>
    </source>
</evidence>
<dbReference type="InterPro" id="IPR005828">
    <property type="entry name" value="MFS_sugar_transport-like"/>
</dbReference>
<keyword evidence="5 9" id="KW-1133">Transmembrane helix</keyword>
<feature type="compositionally biased region" description="Acidic residues" evidence="8">
    <location>
        <begin position="627"/>
        <end position="646"/>
    </location>
</feature>
<organism evidence="11 12">
    <name type="scientific">Filobasidium floriforme</name>
    <dbReference type="NCBI Taxonomy" id="5210"/>
    <lineage>
        <taxon>Eukaryota</taxon>
        <taxon>Fungi</taxon>
        <taxon>Dikarya</taxon>
        <taxon>Basidiomycota</taxon>
        <taxon>Agaricomycotina</taxon>
        <taxon>Tremellomycetes</taxon>
        <taxon>Filobasidiales</taxon>
        <taxon>Filobasidiaceae</taxon>
        <taxon>Filobasidium</taxon>
    </lineage>
</organism>
<evidence type="ECO:0000256" key="7">
    <source>
        <dbReference type="ARBA" id="ARBA00049119"/>
    </source>
</evidence>
<dbReference type="Proteomes" id="UP000812966">
    <property type="component" value="Unassembled WGS sequence"/>
</dbReference>
<feature type="region of interest" description="Disordered" evidence="8">
    <location>
        <begin position="1"/>
        <end position="58"/>
    </location>
</feature>
<keyword evidence="4 9" id="KW-0812">Transmembrane</keyword>
<feature type="transmembrane region" description="Helical" evidence="9">
    <location>
        <begin position="560"/>
        <end position="581"/>
    </location>
</feature>
<evidence type="ECO:0000256" key="6">
    <source>
        <dbReference type="ARBA" id="ARBA00023136"/>
    </source>
</evidence>
<dbReference type="PROSITE" id="PS00216">
    <property type="entry name" value="SUGAR_TRANSPORT_1"/>
    <property type="match status" value="1"/>
</dbReference>
<feature type="transmembrane region" description="Helical" evidence="9">
    <location>
        <begin position="272"/>
        <end position="293"/>
    </location>
</feature>
<feature type="transmembrane region" description="Helical" evidence="9">
    <location>
        <begin position="182"/>
        <end position="201"/>
    </location>
</feature>
<feature type="transmembrane region" description="Helical" evidence="9">
    <location>
        <begin position="533"/>
        <end position="554"/>
    </location>
</feature>
<evidence type="ECO:0000313" key="11">
    <source>
        <dbReference type="EMBL" id="KAG7571074.1"/>
    </source>
</evidence>
<dbReference type="InterPro" id="IPR050360">
    <property type="entry name" value="MFS_Sugar_Transporters"/>
</dbReference>
<dbReference type="SUPFAM" id="SSF103473">
    <property type="entry name" value="MFS general substrate transporter"/>
    <property type="match status" value="1"/>
</dbReference>